<dbReference type="PANTHER" id="PTHR36113:SF3">
    <property type="entry name" value="SLL5075 PROTEIN"/>
    <property type="match status" value="1"/>
</dbReference>
<name>A0ABW7MW06_9FLAO</name>
<feature type="signal peptide" evidence="1">
    <location>
        <begin position="1"/>
        <end position="19"/>
    </location>
</feature>
<evidence type="ECO:0000259" key="2">
    <source>
        <dbReference type="PROSITE" id="PS51819"/>
    </source>
</evidence>
<evidence type="ECO:0000256" key="1">
    <source>
        <dbReference type="SAM" id="SignalP"/>
    </source>
</evidence>
<dbReference type="EMBL" id="JBAWKB010000001">
    <property type="protein sequence ID" value="MFH6770879.1"/>
    <property type="molecule type" value="Genomic_DNA"/>
</dbReference>
<accession>A0ABW7MW06</accession>
<dbReference type="InterPro" id="IPR037523">
    <property type="entry name" value="VOC_core"/>
</dbReference>
<dbReference type="PROSITE" id="PS51819">
    <property type="entry name" value="VOC"/>
    <property type="match status" value="1"/>
</dbReference>
<dbReference type="RefSeq" id="WP_344739553.1">
    <property type="nucleotide sequence ID" value="NZ_BAABAY010000001.1"/>
</dbReference>
<comment type="caution">
    <text evidence="3">The sequence shown here is derived from an EMBL/GenBank/DDBJ whole genome shotgun (WGS) entry which is preliminary data.</text>
</comment>
<dbReference type="PANTHER" id="PTHR36113">
    <property type="entry name" value="LYASE, PUTATIVE-RELATED-RELATED"/>
    <property type="match status" value="1"/>
</dbReference>
<dbReference type="Proteomes" id="UP001610100">
    <property type="component" value="Unassembled WGS sequence"/>
</dbReference>
<dbReference type="Pfam" id="PF00903">
    <property type="entry name" value="Glyoxalase"/>
    <property type="match status" value="1"/>
</dbReference>
<proteinExistence type="predicted"/>
<gene>
    <name evidence="3" type="ORF">V8G58_02950</name>
</gene>
<dbReference type="InterPro" id="IPR029068">
    <property type="entry name" value="Glyas_Bleomycin-R_OHBP_Dase"/>
</dbReference>
<protein>
    <submittedName>
        <fullName evidence="3">VOC family protein</fullName>
    </submittedName>
</protein>
<dbReference type="SUPFAM" id="SSF54593">
    <property type="entry name" value="Glyoxalase/Bleomycin resistance protein/Dihydroxybiphenyl dioxygenase"/>
    <property type="match status" value="1"/>
</dbReference>
<feature type="chain" id="PRO_5046598860" evidence="1">
    <location>
        <begin position="20"/>
        <end position="151"/>
    </location>
</feature>
<keyword evidence="4" id="KW-1185">Reference proteome</keyword>
<evidence type="ECO:0000313" key="3">
    <source>
        <dbReference type="EMBL" id="MFH6770879.1"/>
    </source>
</evidence>
<dbReference type="InterPro" id="IPR004360">
    <property type="entry name" value="Glyas_Fos-R_dOase_dom"/>
</dbReference>
<keyword evidence="1" id="KW-0732">Signal</keyword>
<dbReference type="Gene3D" id="3.10.180.10">
    <property type="entry name" value="2,3-Dihydroxybiphenyl 1,2-Dioxygenase, domain 1"/>
    <property type="match status" value="1"/>
</dbReference>
<feature type="domain" description="VOC" evidence="2">
    <location>
        <begin position="29"/>
        <end position="150"/>
    </location>
</feature>
<evidence type="ECO:0000313" key="4">
    <source>
        <dbReference type="Proteomes" id="UP001610100"/>
    </source>
</evidence>
<sequence length="151" mass="17022">MKRLFVIFVTLLLSETVVAQETSNDFGMQFNHVALSVSDLDASVNFYKNVLKLQEITNRTEKEGIRWFSLGQGKELHLISVIPGEISLNKAVHFALSAPKFDAFIANLNARNIKYSSWAGENKKITIRADGVKQVYIQDPDGYWIEINSAD</sequence>
<organism evidence="3 4">
    <name type="scientific">Gaetbulibacter aestuarii</name>
    <dbReference type="NCBI Taxonomy" id="1502358"/>
    <lineage>
        <taxon>Bacteria</taxon>
        <taxon>Pseudomonadati</taxon>
        <taxon>Bacteroidota</taxon>
        <taxon>Flavobacteriia</taxon>
        <taxon>Flavobacteriales</taxon>
        <taxon>Flavobacteriaceae</taxon>
        <taxon>Gaetbulibacter</taxon>
    </lineage>
</organism>
<reference evidence="3 4" key="1">
    <citation type="submission" date="2024-02" db="EMBL/GenBank/DDBJ databases">
        <title>A Gaetbulibacter species isolated from tidal flats and genomic insights of their niches.</title>
        <authorList>
            <person name="Ye Y."/>
        </authorList>
    </citation>
    <scope>NUCLEOTIDE SEQUENCE [LARGE SCALE GENOMIC DNA]</scope>
    <source>
        <strain evidence="3 4">KYW382</strain>
    </source>
</reference>
<dbReference type="InterPro" id="IPR051332">
    <property type="entry name" value="Fosfomycin_Res_Enzymes"/>
</dbReference>